<dbReference type="Proteomes" id="UP001187682">
    <property type="component" value="Unassembled WGS sequence"/>
</dbReference>
<dbReference type="AlphaFoldDB" id="A0AAE8MXQ9"/>
<name>A0AAE8MXQ9_9PEZI</name>
<feature type="transmembrane region" description="Helical" evidence="1">
    <location>
        <begin position="18"/>
        <end position="35"/>
    </location>
</feature>
<keyword evidence="1" id="KW-1133">Transmembrane helix</keyword>
<dbReference type="EMBL" id="ONZQ02000005">
    <property type="protein sequence ID" value="SPO01384.1"/>
    <property type="molecule type" value="Genomic_DNA"/>
</dbReference>
<sequence>MSARVNTSNSRSRRPGIYIRRAFSVLLGMSLYTVARPFEPSYWLLKSEASLLIDRFVSTIALLCACYFQWAVASLRRPVTVTYPGPGEQPPLFVWRLANFWPCALCEFLLLVVAYCETSEVARRTIVSGLVLGLWLVGLPATPESTKRAIWDEVKREAAEQILHALTARRVGC</sequence>
<keyword evidence="1" id="KW-0472">Membrane</keyword>
<organism evidence="2 3">
    <name type="scientific">Cephalotrichum gorgonifer</name>
    <dbReference type="NCBI Taxonomy" id="2041049"/>
    <lineage>
        <taxon>Eukaryota</taxon>
        <taxon>Fungi</taxon>
        <taxon>Dikarya</taxon>
        <taxon>Ascomycota</taxon>
        <taxon>Pezizomycotina</taxon>
        <taxon>Sordariomycetes</taxon>
        <taxon>Hypocreomycetidae</taxon>
        <taxon>Microascales</taxon>
        <taxon>Microascaceae</taxon>
        <taxon>Cephalotrichum</taxon>
    </lineage>
</organism>
<gene>
    <name evidence="2" type="ORF">DNG_04060</name>
</gene>
<keyword evidence="3" id="KW-1185">Reference proteome</keyword>
<reference evidence="2" key="1">
    <citation type="submission" date="2018-03" db="EMBL/GenBank/DDBJ databases">
        <authorList>
            <person name="Guldener U."/>
        </authorList>
    </citation>
    <scope>NUCLEOTIDE SEQUENCE</scope>
</reference>
<feature type="transmembrane region" description="Helical" evidence="1">
    <location>
        <begin position="55"/>
        <end position="73"/>
    </location>
</feature>
<proteinExistence type="predicted"/>
<comment type="caution">
    <text evidence="2">The sequence shown here is derived from an EMBL/GenBank/DDBJ whole genome shotgun (WGS) entry which is preliminary data.</text>
</comment>
<keyword evidence="1" id="KW-0812">Transmembrane</keyword>
<evidence type="ECO:0000313" key="2">
    <source>
        <dbReference type="EMBL" id="SPO01384.1"/>
    </source>
</evidence>
<evidence type="ECO:0000256" key="1">
    <source>
        <dbReference type="SAM" id="Phobius"/>
    </source>
</evidence>
<protein>
    <submittedName>
        <fullName evidence="2">Uncharacterized protein</fullName>
    </submittedName>
</protein>
<evidence type="ECO:0000313" key="3">
    <source>
        <dbReference type="Proteomes" id="UP001187682"/>
    </source>
</evidence>
<accession>A0AAE8MXQ9</accession>